<evidence type="ECO:0000313" key="2">
    <source>
        <dbReference type="Proteomes" id="UP000664844"/>
    </source>
</evidence>
<dbReference type="RefSeq" id="WP_207087227.1">
    <property type="nucleotide sequence ID" value="NZ_JAFLQW010000166.1"/>
</dbReference>
<keyword evidence="2" id="KW-1185">Reference proteome</keyword>
<protein>
    <submittedName>
        <fullName evidence="1">Uncharacterized protein</fullName>
    </submittedName>
</protein>
<accession>A0ABS3FNJ9</accession>
<gene>
    <name evidence="1" type="ORF">J0895_06120</name>
</gene>
<evidence type="ECO:0000313" key="1">
    <source>
        <dbReference type="EMBL" id="MBO0348682.1"/>
    </source>
</evidence>
<comment type="caution">
    <text evidence="1">The sequence shown here is derived from an EMBL/GenBank/DDBJ whole genome shotgun (WGS) entry which is preliminary data.</text>
</comment>
<name>A0ABS3FNJ9_9CYAN</name>
<reference evidence="1 2" key="1">
    <citation type="submission" date="2021-03" db="EMBL/GenBank/DDBJ databases">
        <title>Metabolic Capacity of the Antarctic Cyanobacterium Phormidium pseudopriestleyi that Sustains Oxygenic Photosynthesis in the Presence of Hydrogen Sulfide.</title>
        <authorList>
            <person name="Lumian J.E."/>
            <person name="Jungblut A.D."/>
            <person name="Dillon M.L."/>
            <person name="Hawes I."/>
            <person name="Doran P.T."/>
            <person name="Mackey T.J."/>
            <person name="Dick G.J."/>
            <person name="Grettenberger C.L."/>
            <person name="Sumner D.Y."/>
        </authorList>
    </citation>
    <scope>NUCLEOTIDE SEQUENCE [LARGE SCALE GENOMIC DNA]</scope>
    <source>
        <strain evidence="1 2">FRX01</strain>
    </source>
</reference>
<sequence>MKNIRHLLKELAIQEADLQGKQFLAPAVQGGRVRLRMAGIIYTFEIEPRGFEGWGIFEAIAPGKAQLVEPADFMQIAEYLEQFPQARLWLAYPLRGQTWLAYPMNESDWIQRTGTVKPVVVHLVEEGGKFDPVVVRWDGKNGWFEECDRRADPLPTEQLRTELKRLTQPKDLSFKGLTPEMRTVYEQVCGKIAEFNPNWQHYQDEKRLQSALKMGGGELQSFQESGDEYWTVNWTTRTGEQHTSAIFKQDLTVFSSGICLSGRDRDFDLQSLIGVIENQDEGLE</sequence>
<dbReference type="EMBL" id="JAFLQW010000166">
    <property type="protein sequence ID" value="MBO0348682.1"/>
    <property type="molecule type" value="Genomic_DNA"/>
</dbReference>
<proteinExistence type="predicted"/>
<dbReference type="Proteomes" id="UP000664844">
    <property type="component" value="Unassembled WGS sequence"/>
</dbReference>
<organism evidence="1 2">
    <name type="scientific">Phormidium pseudopriestleyi FRX01</name>
    <dbReference type="NCBI Taxonomy" id="1759528"/>
    <lineage>
        <taxon>Bacteria</taxon>
        <taxon>Bacillati</taxon>
        <taxon>Cyanobacteriota</taxon>
        <taxon>Cyanophyceae</taxon>
        <taxon>Oscillatoriophycideae</taxon>
        <taxon>Oscillatoriales</taxon>
        <taxon>Oscillatoriaceae</taxon>
        <taxon>Phormidium</taxon>
    </lineage>
</organism>